<feature type="domain" description="tRNA/rRNA methyltransferase SpoU type" evidence="3">
    <location>
        <begin position="111"/>
        <end position="243"/>
    </location>
</feature>
<protein>
    <submittedName>
        <fullName evidence="4">TrmH family RNA methyltransferase</fullName>
    </submittedName>
</protein>
<name>A0ABW1G4R5_9ACTN</name>
<reference evidence="5" key="1">
    <citation type="journal article" date="2019" name="Int. J. Syst. Evol. Microbiol.">
        <title>The Global Catalogue of Microorganisms (GCM) 10K type strain sequencing project: providing services to taxonomists for standard genome sequencing and annotation.</title>
        <authorList>
            <consortium name="The Broad Institute Genomics Platform"/>
            <consortium name="The Broad Institute Genome Sequencing Center for Infectious Disease"/>
            <person name="Wu L."/>
            <person name="Ma J."/>
        </authorList>
    </citation>
    <scope>NUCLEOTIDE SEQUENCE [LARGE SCALE GENOMIC DNA]</scope>
    <source>
        <strain evidence="5">JCM 4816</strain>
    </source>
</reference>
<gene>
    <name evidence="4" type="ORF">ACFP3V_21135</name>
</gene>
<evidence type="ECO:0000256" key="1">
    <source>
        <dbReference type="ARBA" id="ARBA00022603"/>
    </source>
</evidence>
<evidence type="ECO:0000256" key="2">
    <source>
        <dbReference type="ARBA" id="ARBA00022679"/>
    </source>
</evidence>
<dbReference type="PANTHER" id="PTHR43191">
    <property type="entry name" value="RRNA METHYLTRANSFERASE 3"/>
    <property type="match status" value="1"/>
</dbReference>
<dbReference type="Proteomes" id="UP001596174">
    <property type="component" value="Unassembled WGS sequence"/>
</dbReference>
<dbReference type="InterPro" id="IPR029026">
    <property type="entry name" value="tRNA_m1G_MTases_N"/>
</dbReference>
<keyword evidence="2" id="KW-0808">Transferase</keyword>
<proteinExistence type="predicted"/>
<dbReference type="EMBL" id="JBHSQJ010000084">
    <property type="protein sequence ID" value="MFC5909705.1"/>
    <property type="molecule type" value="Genomic_DNA"/>
</dbReference>
<dbReference type="Gene3D" id="3.40.1280.10">
    <property type="match status" value="1"/>
</dbReference>
<accession>A0ABW1G4R5</accession>
<evidence type="ECO:0000313" key="4">
    <source>
        <dbReference type="EMBL" id="MFC5909705.1"/>
    </source>
</evidence>
<dbReference type="Pfam" id="PF00588">
    <property type="entry name" value="SpoU_methylase"/>
    <property type="match status" value="1"/>
</dbReference>
<dbReference type="CDD" id="cd18082">
    <property type="entry name" value="SpoU-like_family"/>
    <property type="match status" value="1"/>
</dbReference>
<dbReference type="RefSeq" id="WP_380585729.1">
    <property type="nucleotide sequence ID" value="NZ_JBHSQJ010000084.1"/>
</dbReference>
<dbReference type="PANTHER" id="PTHR43191:SF2">
    <property type="entry name" value="RRNA METHYLTRANSFERASE 3, MITOCHONDRIAL"/>
    <property type="match status" value="1"/>
</dbReference>
<dbReference type="InterPro" id="IPR051259">
    <property type="entry name" value="rRNA_Methyltransferase"/>
</dbReference>
<keyword evidence="1 4" id="KW-0489">Methyltransferase</keyword>
<dbReference type="SUPFAM" id="SSF75217">
    <property type="entry name" value="alpha/beta knot"/>
    <property type="match status" value="1"/>
</dbReference>
<keyword evidence="5" id="KW-1185">Reference proteome</keyword>
<evidence type="ECO:0000313" key="5">
    <source>
        <dbReference type="Proteomes" id="UP001596174"/>
    </source>
</evidence>
<comment type="caution">
    <text evidence="4">The sequence shown here is derived from an EMBL/GenBank/DDBJ whole genome shotgun (WGS) entry which is preliminary data.</text>
</comment>
<sequence length="250" mass="26091">MTDAAALARWTELAASPEYVLLDGFHALKHALRFGAEVPVVLTSDRPGVRALAADLAPDVAAPLDTLLVDVPRAALRALLPRLHATEVAGLARRPRAVDHLARVAASESPTVLLDNPRNLGNVGAVVRLCAGFGAAGVLTTGDLDPWHPNALRGGAGLHFAVPVERVTPDQIPTGRGPLLALDPEGENLHAVDIPPHAVLAFGSERQGLSASVRARADALVAIPMRPGVSSFNLATSVGMALFHWQGTHS</sequence>
<dbReference type="GO" id="GO:0008168">
    <property type="term" value="F:methyltransferase activity"/>
    <property type="evidence" value="ECO:0007669"/>
    <property type="project" value="UniProtKB-KW"/>
</dbReference>
<evidence type="ECO:0000259" key="3">
    <source>
        <dbReference type="Pfam" id="PF00588"/>
    </source>
</evidence>
<dbReference type="InterPro" id="IPR029028">
    <property type="entry name" value="Alpha/beta_knot_MTases"/>
</dbReference>
<dbReference type="GO" id="GO:0032259">
    <property type="term" value="P:methylation"/>
    <property type="evidence" value="ECO:0007669"/>
    <property type="project" value="UniProtKB-KW"/>
</dbReference>
<dbReference type="InterPro" id="IPR001537">
    <property type="entry name" value="SpoU_MeTrfase"/>
</dbReference>
<organism evidence="4 5">
    <name type="scientific">Streptacidiphilus monticola</name>
    <dbReference type="NCBI Taxonomy" id="2161674"/>
    <lineage>
        <taxon>Bacteria</taxon>
        <taxon>Bacillati</taxon>
        <taxon>Actinomycetota</taxon>
        <taxon>Actinomycetes</taxon>
        <taxon>Kitasatosporales</taxon>
        <taxon>Streptomycetaceae</taxon>
        <taxon>Streptacidiphilus</taxon>
    </lineage>
</organism>